<feature type="compositionally biased region" description="Basic and acidic residues" evidence="1">
    <location>
        <begin position="79"/>
        <end position="91"/>
    </location>
</feature>
<sequence length="91" mass="10143">MRVRNTKCLLPELTTLRVARVWSRGPCSWMVPQDLRSSVPGAPPTAQAPERLFSTRTSGLQKRKDGLKSQAAFLEGGEEDRRRKAESGVPH</sequence>
<keyword evidence="3" id="KW-1185">Reference proteome</keyword>
<accession>A0AAV7KZK5</accession>
<proteinExistence type="predicted"/>
<evidence type="ECO:0000256" key="1">
    <source>
        <dbReference type="SAM" id="MobiDB-lite"/>
    </source>
</evidence>
<reference evidence="2" key="1">
    <citation type="journal article" date="2022" name="bioRxiv">
        <title>Sequencing and chromosome-scale assembly of the giantPleurodeles waltlgenome.</title>
        <authorList>
            <person name="Brown T."/>
            <person name="Elewa A."/>
            <person name="Iarovenko S."/>
            <person name="Subramanian E."/>
            <person name="Araus A.J."/>
            <person name="Petzold A."/>
            <person name="Susuki M."/>
            <person name="Suzuki K.-i.T."/>
            <person name="Hayashi T."/>
            <person name="Toyoda A."/>
            <person name="Oliveira C."/>
            <person name="Osipova E."/>
            <person name="Leigh N.D."/>
            <person name="Simon A."/>
            <person name="Yun M.H."/>
        </authorList>
    </citation>
    <scope>NUCLEOTIDE SEQUENCE</scope>
    <source>
        <strain evidence="2">20211129_DDA</strain>
        <tissue evidence="2">Liver</tissue>
    </source>
</reference>
<evidence type="ECO:0000313" key="3">
    <source>
        <dbReference type="Proteomes" id="UP001066276"/>
    </source>
</evidence>
<dbReference type="EMBL" id="JANPWB010000016">
    <property type="protein sequence ID" value="KAJ1084921.1"/>
    <property type="molecule type" value="Genomic_DNA"/>
</dbReference>
<organism evidence="2 3">
    <name type="scientific">Pleurodeles waltl</name>
    <name type="common">Iberian ribbed newt</name>
    <dbReference type="NCBI Taxonomy" id="8319"/>
    <lineage>
        <taxon>Eukaryota</taxon>
        <taxon>Metazoa</taxon>
        <taxon>Chordata</taxon>
        <taxon>Craniata</taxon>
        <taxon>Vertebrata</taxon>
        <taxon>Euteleostomi</taxon>
        <taxon>Amphibia</taxon>
        <taxon>Batrachia</taxon>
        <taxon>Caudata</taxon>
        <taxon>Salamandroidea</taxon>
        <taxon>Salamandridae</taxon>
        <taxon>Pleurodelinae</taxon>
        <taxon>Pleurodeles</taxon>
    </lineage>
</organism>
<evidence type="ECO:0000313" key="2">
    <source>
        <dbReference type="EMBL" id="KAJ1084921.1"/>
    </source>
</evidence>
<feature type="region of interest" description="Disordered" evidence="1">
    <location>
        <begin position="56"/>
        <end position="91"/>
    </location>
</feature>
<gene>
    <name evidence="2" type="ORF">NDU88_005061</name>
</gene>
<dbReference type="Proteomes" id="UP001066276">
    <property type="component" value="Chromosome 12"/>
</dbReference>
<name>A0AAV7KZK5_PLEWA</name>
<comment type="caution">
    <text evidence="2">The sequence shown here is derived from an EMBL/GenBank/DDBJ whole genome shotgun (WGS) entry which is preliminary data.</text>
</comment>
<dbReference type="AlphaFoldDB" id="A0AAV7KZK5"/>
<protein>
    <submittedName>
        <fullName evidence="2">Uncharacterized protein</fullName>
    </submittedName>
</protein>